<feature type="region of interest" description="Disordered" evidence="1">
    <location>
        <begin position="123"/>
        <end position="160"/>
    </location>
</feature>
<evidence type="ECO:0000256" key="1">
    <source>
        <dbReference type="SAM" id="MobiDB-lite"/>
    </source>
</evidence>
<proteinExistence type="predicted"/>
<name>A0A0D7F3M3_RHOPL</name>
<protein>
    <submittedName>
        <fullName evidence="2">Uncharacterized protein</fullName>
    </submittedName>
</protein>
<evidence type="ECO:0000313" key="3">
    <source>
        <dbReference type="Proteomes" id="UP000032515"/>
    </source>
</evidence>
<dbReference type="OrthoDB" id="8448998at2"/>
<sequence>MSGPAVNPAHFGPRQAQPLDGLSLDAKSILEGLFDAPNAKDMPAFARAAIEQNERIRNLAARLLGEGDGEELMEALCDVTLRRATFITQMGMPSDQVLAMGQFREGMAATVYLLLAWIAEGRSEQQPNREGTIDVSRAKRRRQSKPQPAKPPAKRVARKR</sequence>
<organism evidence="2 3">
    <name type="scientific">Rhodopseudomonas palustris</name>
    <dbReference type="NCBI Taxonomy" id="1076"/>
    <lineage>
        <taxon>Bacteria</taxon>
        <taxon>Pseudomonadati</taxon>
        <taxon>Pseudomonadota</taxon>
        <taxon>Alphaproteobacteria</taxon>
        <taxon>Hyphomicrobiales</taxon>
        <taxon>Nitrobacteraceae</taxon>
        <taxon>Rhodopseudomonas</taxon>
    </lineage>
</organism>
<dbReference type="Proteomes" id="UP000032515">
    <property type="component" value="Unassembled WGS sequence"/>
</dbReference>
<gene>
    <name evidence="2" type="ORF">OO17_04590</name>
</gene>
<accession>A0A0D7F3M3</accession>
<comment type="caution">
    <text evidence="2">The sequence shown here is derived from an EMBL/GenBank/DDBJ whole genome shotgun (WGS) entry which is preliminary data.</text>
</comment>
<dbReference type="AlphaFoldDB" id="A0A0D7F3M3"/>
<dbReference type="EMBL" id="JXXE01000085">
    <property type="protein sequence ID" value="KIZ47390.1"/>
    <property type="molecule type" value="Genomic_DNA"/>
</dbReference>
<dbReference type="RefSeq" id="WP_044406285.1">
    <property type="nucleotide sequence ID" value="NZ_JXXE01000085.1"/>
</dbReference>
<reference evidence="2 3" key="1">
    <citation type="submission" date="2014-11" db="EMBL/GenBank/DDBJ databases">
        <title>Genomics and ecophysiology of heterotrophic nitrogen fixing bacteria isolated from estuarine surface water.</title>
        <authorList>
            <person name="Bentzon-Tilia M."/>
            <person name="Severin I."/>
            <person name="Hansen L.H."/>
            <person name="Riemann L."/>
        </authorList>
    </citation>
    <scope>NUCLEOTIDE SEQUENCE [LARGE SCALE GENOMIC DNA]</scope>
    <source>
        <strain evidence="2 3">BAL398</strain>
    </source>
</reference>
<evidence type="ECO:0000313" key="2">
    <source>
        <dbReference type="EMBL" id="KIZ47390.1"/>
    </source>
</evidence>
<dbReference type="PATRIC" id="fig|1076.23.peg.6547"/>